<dbReference type="InterPro" id="IPR008701">
    <property type="entry name" value="NPP1"/>
</dbReference>
<evidence type="ECO:0000313" key="4">
    <source>
        <dbReference type="EMBL" id="KAH7115479.1"/>
    </source>
</evidence>
<dbReference type="AlphaFoldDB" id="A0A9P9DAB6"/>
<feature type="chain" id="PRO_5040118841" evidence="3">
    <location>
        <begin position="20"/>
        <end position="164"/>
    </location>
</feature>
<dbReference type="Pfam" id="PF05630">
    <property type="entry name" value="NPP1"/>
    <property type="match status" value="1"/>
</dbReference>
<dbReference type="PANTHER" id="PTHR33657:SF8">
    <property type="entry name" value="DOMAIN PROTEIN, PUTATIVE (AFU_ORTHOLOGUE AFUA_5G00600)-RELATED"/>
    <property type="match status" value="1"/>
</dbReference>
<dbReference type="Proteomes" id="UP000717696">
    <property type="component" value="Unassembled WGS sequence"/>
</dbReference>
<reference evidence="4" key="1">
    <citation type="journal article" date="2021" name="Nat. Commun.">
        <title>Genetic determinants of endophytism in the Arabidopsis root mycobiome.</title>
        <authorList>
            <person name="Mesny F."/>
            <person name="Miyauchi S."/>
            <person name="Thiergart T."/>
            <person name="Pickel B."/>
            <person name="Atanasova L."/>
            <person name="Karlsson M."/>
            <person name="Huettel B."/>
            <person name="Barry K.W."/>
            <person name="Haridas S."/>
            <person name="Chen C."/>
            <person name="Bauer D."/>
            <person name="Andreopoulos W."/>
            <person name="Pangilinan J."/>
            <person name="LaButti K."/>
            <person name="Riley R."/>
            <person name="Lipzen A."/>
            <person name="Clum A."/>
            <person name="Drula E."/>
            <person name="Henrissat B."/>
            <person name="Kohler A."/>
            <person name="Grigoriev I.V."/>
            <person name="Martin F.M."/>
            <person name="Hacquard S."/>
        </authorList>
    </citation>
    <scope>NUCLEOTIDE SEQUENCE</scope>
    <source>
        <strain evidence="4">MPI-CAGE-AT-0021</strain>
    </source>
</reference>
<evidence type="ECO:0000313" key="5">
    <source>
        <dbReference type="Proteomes" id="UP000717696"/>
    </source>
</evidence>
<evidence type="ECO:0000256" key="2">
    <source>
        <dbReference type="ARBA" id="ARBA00023026"/>
    </source>
</evidence>
<keyword evidence="3" id="KW-0732">Signal</keyword>
<evidence type="ECO:0000256" key="3">
    <source>
        <dbReference type="SAM" id="SignalP"/>
    </source>
</evidence>
<protein>
    <submittedName>
        <fullName evidence="4">Necrosis and ethylene inducing protein</fullName>
    </submittedName>
</protein>
<evidence type="ECO:0000256" key="1">
    <source>
        <dbReference type="ARBA" id="ARBA00009520"/>
    </source>
</evidence>
<dbReference type="EMBL" id="JAGMUU010000038">
    <property type="protein sequence ID" value="KAH7115479.1"/>
    <property type="molecule type" value="Genomic_DNA"/>
</dbReference>
<feature type="signal peptide" evidence="3">
    <location>
        <begin position="1"/>
        <end position="19"/>
    </location>
</feature>
<organism evidence="4 5">
    <name type="scientific">Dactylonectria estremocensis</name>
    <dbReference type="NCBI Taxonomy" id="1079267"/>
    <lineage>
        <taxon>Eukaryota</taxon>
        <taxon>Fungi</taxon>
        <taxon>Dikarya</taxon>
        <taxon>Ascomycota</taxon>
        <taxon>Pezizomycotina</taxon>
        <taxon>Sordariomycetes</taxon>
        <taxon>Hypocreomycetidae</taxon>
        <taxon>Hypocreales</taxon>
        <taxon>Nectriaceae</taxon>
        <taxon>Dactylonectria</taxon>
    </lineage>
</organism>
<proteinExistence type="inferred from homology"/>
<keyword evidence="2" id="KW-0843">Virulence</keyword>
<comment type="caution">
    <text evidence="4">The sequence shown here is derived from an EMBL/GenBank/DDBJ whole genome shotgun (WGS) entry which is preliminary data.</text>
</comment>
<name>A0A9P9DAB6_9HYPO</name>
<gene>
    <name evidence="4" type="ORF">B0J13DRAFT_630554</name>
</gene>
<comment type="similarity">
    <text evidence="1">Belongs to the Necrosis inducing protein (NPP1) family.</text>
</comment>
<dbReference type="OrthoDB" id="4972648at2759"/>
<accession>A0A9P9DAB6</accession>
<keyword evidence="5" id="KW-1185">Reference proteome</keyword>
<sequence>MHPSKITALVAFFATGSIAVPAADTQSGFSRTERRAAENLNNLASGPSSGGCRDQTKAQVYERGGWHNSDQGAGSLGVVGHRHDWECIVVWAKNSAVANPEVLGISTSAYGEFVKDPGAIKDNMPDTCRPKIKYYQDAAFVNWGSANSPINNGNFQNNLDNIAL</sequence>
<dbReference type="PANTHER" id="PTHR33657">
    <property type="entry name" value="DOMAIN PROTEIN, PUTATIVE (AFU_ORTHOLOGUE AFUA_5G00600)-RELATED"/>
    <property type="match status" value="1"/>
</dbReference>